<evidence type="ECO:0000313" key="2">
    <source>
        <dbReference type="EMBL" id="TWS20926.1"/>
    </source>
</evidence>
<accession>A0A5C5RDG8</accession>
<dbReference type="RefSeq" id="WP_146488059.1">
    <property type="nucleotide sequence ID" value="NZ_VIGW01000002.1"/>
</dbReference>
<dbReference type="OrthoDB" id="5096160at2"/>
<dbReference type="Proteomes" id="UP000317291">
    <property type="component" value="Unassembled WGS sequence"/>
</dbReference>
<keyword evidence="3" id="KW-1185">Reference proteome</keyword>
<proteinExistence type="predicted"/>
<dbReference type="EMBL" id="VIGW01000002">
    <property type="protein sequence ID" value="TWS20926.1"/>
    <property type="molecule type" value="Genomic_DNA"/>
</dbReference>
<dbReference type="AlphaFoldDB" id="A0A5C5RDG8"/>
<evidence type="ECO:0000313" key="3">
    <source>
        <dbReference type="Proteomes" id="UP000317291"/>
    </source>
</evidence>
<comment type="caution">
    <text evidence="2">The sequence shown here is derived from an EMBL/GenBank/DDBJ whole genome shotgun (WGS) entry which is preliminary data.</text>
</comment>
<reference evidence="2 3" key="1">
    <citation type="submission" date="2019-06" db="EMBL/GenBank/DDBJ databases">
        <title>Tsukamurella conjunctivitidis sp. nov., Tsukamurella assacharolytica sp. nov. and Tsukamurella sputae sp. nov. isolated from patients with conjunctivitis, bacteraemia (lymphoma) and respiratory infection (sputum) in Hong Kong.</title>
        <authorList>
            <person name="Teng J.L.L."/>
            <person name="Lee H.H."/>
            <person name="Fong J.Y.H."/>
            <person name="Fok K.M.N."/>
            <person name="Lau S.K.P."/>
            <person name="Woo P.C.Y."/>
        </authorList>
    </citation>
    <scope>NUCLEOTIDE SEQUENCE [LARGE SCALE GENOMIC DNA]</scope>
    <source>
        <strain evidence="2 3">HKU71</strain>
    </source>
</reference>
<protein>
    <submittedName>
        <fullName evidence="2">Uncharacterized protein</fullName>
    </submittedName>
</protein>
<name>A0A5C5RDG8_9ACTN</name>
<feature type="region of interest" description="Disordered" evidence="1">
    <location>
        <begin position="30"/>
        <end position="58"/>
    </location>
</feature>
<gene>
    <name evidence="2" type="ORF">FK529_06345</name>
</gene>
<sequence>MCAGSPNTGTLVWASDADLGVVAHPHCLEEAPLTNDSRDSDRTTDTTSTERAGGARPIQVGQHRLEGMSTDLFVQVPTTLIDPTRALIASEGVGAVYSVPWQSRTHRSAVARTAADQTRKKCPEAALLLDANLYSGRQRKVATAEPTRDWITVQRSAGLTWALTDSGYVAKGDTAGLRTTLKTAARFGGQVIAALPIASWWLSHAADSLRSEINAHGIPVALMVEDTDDPFDRTNVVTGLVHVLTADVPVLLLRSDTAGLGALAYGAAGAAMGSSTTYRHIYPDIGGGGTSGSVSFILPELLAYTSLTAFERHYLKDKSHAAWCCDCALCGGRDLTWIRTADIPKAAAFSHSVSAVAMLGRGLATAIAAHNGPQAWTAMCEAAHESNIEIEKLTGGDWKRKRALSAWIGATPEPAAA</sequence>
<organism evidence="2 3">
    <name type="scientific">Tsukamurella asaccharolytica</name>
    <dbReference type="NCBI Taxonomy" id="2592067"/>
    <lineage>
        <taxon>Bacteria</taxon>
        <taxon>Bacillati</taxon>
        <taxon>Actinomycetota</taxon>
        <taxon>Actinomycetes</taxon>
        <taxon>Mycobacteriales</taxon>
        <taxon>Tsukamurellaceae</taxon>
        <taxon>Tsukamurella</taxon>
    </lineage>
</organism>
<evidence type="ECO:0000256" key="1">
    <source>
        <dbReference type="SAM" id="MobiDB-lite"/>
    </source>
</evidence>